<feature type="transmembrane region" description="Helical" evidence="5">
    <location>
        <begin position="47"/>
        <end position="67"/>
    </location>
</feature>
<gene>
    <name evidence="6" type="ORF">BDY21DRAFT_365714</name>
</gene>
<organism evidence="6 7">
    <name type="scientific">Lineolata rhizophorae</name>
    <dbReference type="NCBI Taxonomy" id="578093"/>
    <lineage>
        <taxon>Eukaryota</taxon>
        <taxon>Fungi</taxon>
        <taxon>Dikarya</taxon>
        <taxon>Ascomycota</taxon>
        <taxon>Pezizomycotina</taxon>
        <taxon>Dothideomycetes</taxon>
        <taxon>Dothideomycetes incertae sedis</taxon>
        <taxon>Lineolatales</taxon>
        <taxon>Lineolataceae</taxon>
        <taxon>Lineolata</taxon>
    </lineage>
</organism>
<feature type="transmembrane region" description="Helical" evidence="5">
    <location>
        <begin position="245"/>
        <end position="265"/>
    </location>
</feature>
<dbReference type="Proteomes" id="UP000799766">
    <property type="component" value="Unassembled WGS sequence"/>
</dbReference>
<dbReference type="InterPro" id="IPR007568">
    <property type="entry name" value="RTA1"/>
</dbReference>
<dbReference type="OrthoDB" id="4521223at2759"/>
<dbReference type="PANTHER" id="PTHR31465">
    <property type="entry name" value="PROTEIN RTA1-RELATED"/>
    <property type="match status" value="1"/>
</dbReference>
<feature type="transmembrane region" description="Helical" evidence="5">
    <location>
        <begin position="161"/>
        <end position="184"/>
    </location>
</feature>
<feature type="transmembrane region" description="Helical" evidence="5">
    <location>
        <begin position="21"/>
        <end position="40"/>
    </location>
</feature>
<dbReference type="PANTHER" id="PTHR31465:SF9">
    <property type="entry name" value="SPHINGOID LONG-CHAIN BASE TRANSPORTER RSB1"/>
    <property type="match status" value="1"/>
</dbReference>
<dbReference type="GO" id="GO:0000324">
    <property type="term" value="C:fungal-type vacuole"/>
    <property type="evidence" value="ECO:0007669"/>
    <property type="project" value="TreeGrafter"/>
</dbReference>
<keyword evidence="7" id="KW-1185">Reference proteome</keyword>
<protein>
    <submittedName>
        <fullName evidence="6">RTA1 like protein-domain-containing protein</fullName>
    </submittedName>
</protein>
<reference evidence="6" key="1">
    <citation type="journal article" date="2020" name="Stud. Mycol.">
        <title>101 Dothideomycetes genomes: a test case for predicting lifestyles and emergence of pathogens.</title>
        <authorList>
            <person name="Haridas S."/>
            <person name="Albert R."/>
            <person name="Binder M."/>
            <person name="Bloem J."/>
            <person name="Labutti K."/>
            <person name="Salamov A."/>
            <person name="Andreopoulos B."/>
            <person name="Baker S."/>
            <person name="Barry K."/>
            <person name="Bills G."/>
            <person name="Bluhm B."/>
            <person name="Cannon C."/>
            <person name="Castanera R."/>
            <person name="Culley D."/>
            <person name="Daum C."/>
            <person name="Ezra D."/>
            <person name="Gonzalez J."/>
            <person name="Henrissat B."/>
            <person name="Kuo A."/>
            <person name="Liang C."/>
            <person name="Lipzen A."/>
            <person name="Lutzoni F."/>
            <person name="Magnuson J."/>
            <person name="Mondo S."/>
            <person name="Nolan M."/>
            <person name="Ohm R."/>
            <person name="Pangilinan J."/>
            <person name="Park H.-J."/>
            <person name="Ramirez L."/>
            <person name="Alfaro M."/>
            <person name="Sun H."/>
            <person name="Tritt A."/>
            <person name="Yoshinaga Y."/>
            <person name="Zwiers L.-H."/>
            <person name="Turgeon B."/>
            <person name="Goodwin S."/>
            <person name="Spatafora J."/>
            <person name="Crous P."/>
            <person name="Grigoriev I."/>
        </authorList>
    </citation>
    <scope>NUCLEOTIDE SEQUENCE</scope>
    <source>
        <strain evidence="6">ATCC 16933</strain>
    </source>
</reference>
<evidence type="ECO:0000256" key="5">
    <source>
        <dbReference type="SAM" id="Phobius"/>
    </source>
</evidence>
<keyword evidence="3 5" id="KW-1133">Transmembrane helix</keyword>
<feature type="transmembrane region" description="Helical" evidence="5">
    <location>
        <begin position="79"/>
        <end position="101"/>
    </location>
</feature>
<dbReference type="Pfam" id="PF04479">
    <property type="entry name" value="RTA1"/>
    <property type="match status" value="1"/>
</dbReference>
<feature type="transmembrane region" description="Helical" evidence="5">
    <location>
        <begin position="207"/>
        <end position="230"/>
    </location>
</feature>
<comment type="subcellular location">
    <subcellularLocation>
        <location evidence="1">Membrane</location>
        <topology evidence="1">Multi-pass membrane protein</topology>
    </subcellularLocation>
</comment>
<evidence type="ECO:0000256" key="1">
    <source>
        <dbReference type="ARBA" id="ARBA00004141"/>
    </source>
</evidence>
<dbReference type="EMBL" id="MU001688">
    <property type="protein sequence ID" value="KAF2455091.1"/>
    <property type="molecule type" value="Genomic_DNA"/>
</dbReference>
<keyword evidence="2 5" id="KW-0812">Transmembrane</keyword>
<name>A0A6A6NTL9_9PEZI</name>
<evidence type="ECO:0000313" key="6">
    <source>
        <dbReference type="EMBL" id="KAF2455091.1"/>
    </source>
</evidence>
<evidence type="ECO:0000256" key="2">
    <source>
        <dbReference type="ARBA" id="ARBA00022692"/>
    </source>
</evidence>
<proteinExistence type="predicted"/>
<keyword evidence="4 5" id="KW-0472">Membrane</keyword>
<accession>A0A6A6NTL9</accession>
<evidence type="ECO:0000256" key="4">
    <source>
        <dbReference type="ARBA" id="ARBA00023136"/>
    </source>
</evidence>
<dbReference type="GO" id="GO:0005886">
    <property type="term" value="C:plasma membrane"/>
    <property type="evidence" value="ECO:0007669"/>
    <property type="project" value="TreeGrafter"/>
</dbReference>
<feature type="transmembrane region" description="Helical" evidence="5">
    <location>
        <begin position="121"/>
        <end position="141"/>
    </location>
</feature>
<evidence type="ECO:0000313" key="7">
    <source>
        <dbReference type="Proteomes" id="UP000799766"/>
    </source>
</evidence>
<dbReference type="AlphaFoldDB" id="A0A6A6NTL9"/>
<evidence type="ECO:0000256" key="3">
    <source>
        <dbReference type="ARBA" id="ARBA00022989"/>
    </source>
</evidence>
<sequence length="307" mass="34283">MECTVDTCPIEESIYGYRPSIPANAFFLAAFAISFIAHIVQGVRYKTWSFMVGMTIGCICEIGGEVGRLILHDDPFDDIGFNLQICLLTIAPAFFAAGVYLCLKHLVLTFGADISRIPAAWYTYIFITCDFISLVLQGAGGGTAATADDGDRDQVDLGNNLMMAGLSFQVFTLVIFAVLSFEYFTRVRKHRHELNTKTTELRRSSKFRFFIVCLAISYTAILLRCIYRIIEMAGGWGNEIMQHEVTFMILDPTMILIASSVFNFFHPGRCFKNRRTEKLGSTSECELESQVTADPKATPDSASLLRQ</sequence>